<evidence type="ECO:0000256" key="5">
    <source>
        <dbReference type="ARBA" id="ARBA00010550"/>
    </source>
</evidence>
<dbReference type="CDD" id="cd19501">
    <property type="entry name" value="RecA-like_FtsH"/>
    <property type="match status" value="1"/>
</dbReference>
<evidence type="ECO:0000256" key="2">
    <source>
        <dbReference type="ARBA" id="ARBA00004173"/>
    </source>
</evidence>
<dbReference type="SUPFAM" id="SSF140990">
    <property type="entry name" value="FtsH protease domain-like"/>
    <property type="match status" value="1"/>
</dbReference>
<evidence type="ECO:0000256" key="11">
    <source>
        <dbReference type="ARBA" id="ARBA00022840"/>
    </source>
</evidence>
<sequence length="750" mass="82256">MFSTSSSLLHNQVVLPLSCVVSQLSGVRGSQQTPKNVKQRASQTKLSVDVICPDSLAEAVQKMGECGLKEVREVVNRQLLRHIALSGPQTLPPARLPHLRDLNNGTNHTACIKAVMENRGKWQVSHISADTFLENKQTPALSRNPHLNPAFSLTAHCLSSQHTLLSPGVKRQLVFCRGFKTAQSIERETIRQGKFTDRLRDGLRSSKSVQQEADSNPKLKSLLTEEGSEEGRRVIKVAFAEGYLAADPQKQQSRAMRWIRNFQQVLAVIVFIAILFSLMGGMGGTMFRMHVGNGSEVHPEEITVSFEDVKGVDEAKQELQEIVEFLRNPEKFTSLGAELPKGVLLVGPPGTGKTLLARAVAGEAGVPFFHAAGPEFDEILVGQGARRVRDLFRAAKMRAPCVIFIDEIDSVGAKRSNSVLHPYANQTINQLLSEMDGFHKNEGVIVLGATNRRDDLDKALLRPGRFDVEVQVPIPDLAGRKEILDYYLGKVKVGDDVDKAVLSRGTTGFTGADIKNVVNQAALRAAADQVDSVSMKHLESARDKVLMGPEKKSRIPDEEANLVTAYHEGGHTLVAHYTKDSHPLHKVTIIPRGPSLGHTAYIPAKEQYHMTRSQMLATMDSLMGGRAAEELIFGNEQITSGSSSDLKQATNIATHMVKDLGMSDRVGLRTFEDGSNQLIGTGDSLGQSTKEAIDLEIKKLLQESYERAKTILKVHAREHKALADALMKYETLDADDIKAILDGRPVSKNL</sequence>
<dbReference type="InterPro" id="IPR003959">
    <property type="entry name" value="ATPase_AAA_core"/>
</dbReference>
<evidence type="ECO:0000256" key="7">
    <source>
        <dbReference type="ARBA" id="ARBA00022723"/>
    </source>
</evidence>
<keyword evidence="14 16" id="KW-0472">Membrane</keyword>
<evidence type="ECO:0000313" key="19">
    <source>
        <dbReference type="EMBL" id="KAK4319148.1"/>
    </source>
</evidence>
<dbReference type="SMART" id="SM00382">
    <property type="entry name" value="AAA"/>
    <property type="match status" value="1"/>
</dbReference>
<evidence type="ECO:0000256" key="1">
    <source>
        <dbReference type="ARBA" id="ARBA00001947"/>
    </source>
</evidence>
<evidence type="ECO:0000256" key="3">
    <source>
        <dbReference type="ARBA" id="ARBA00004370"/>
    </source>
</evidence>
<keyword evidence="10" id="KW-0862">Zinc</keyword>
<dbReference type="Pfam" id="PF17862">
    <property type="entry name" value="AAA_lid_3"/>
    <property type="match status" value="1"/>
</dbReference>
<dbReference type="InterPro" id="IPR005936">
    <property type="entry name" value="FtsH"/>
</dbReference>
<dbReference type="PANTHER" id="PTHR23076">
    <property type="entry name" value="METALLOPROTEASE M41 FTSH"/>
    <property type="match status" value="1"/>
</dbReference>
<keyword evidence="6" id="KW-0645">Protease</keyword>
<dbReference type="FunFam" id="1.20.58.760:FF:000002">
    <property type="entry name" value="ATP-dependent zinc metalloprotease FtsH"/>
    <property type="match status" value="1"/>
</dbReference>
<dbReference type="InterPro" id="IPR003593">
    <property type="entry name" value="AAA+_ATPase"/>
</dbReference>
<dbReference type="AlphaFoldDB" id="A0AAE1NST9"/>
<evidence type="ECO:0000256" key="8">
    <source>
        <dbReference type="ARBA" id="ARBA00022741"/>
    </source>
</evidence>
<dbReference type="GO" id="GO:0046872">
    <property type="term" value="F:metal ion binding"/>
    <property type="evidence" value="ECO:0007669"/>
    <property type="project" value="UniProtKB-KW"/>
</dbReference>
<evidence type="ECO:0000256" key="10">
    <source>
        <dbReference type="ARBA" id="ARBA00022833"/>
    </source>
</evidence>
<dbReference type="InterPro" id="IPR037219">
    <property type="entry name" value="Peptidase_M41-like"/>
</dbReference>
<dbReference type="Pfam" id="PF01434">
    <property type="entry name" value="Peptidase_M41"/>
    <property type="match status" value="1"/>
</dbReference>
<dbReference type="InterPro" id="IPR000642">
    <property type="entry name" value="Peptidase_M41"/>
</dbReference>
<feature type="domain" description="AAA+ ATPase" evidence="17">
    <location>
        <begin position="339"/>
        <end position="476"/>
    </location>
</feature>
<feature type="compositionally biased region" description="Polar residues" evidence="15">
    <location>
        <begin position="205"/>
        <end position="214"/>
    </location>
</feature>
<dbReference type="Pfam" id="PF00004">
    <property type="entry name" value="AAA"/>
    <property type="match status" value="1"/>
</dbReference>
<dbReference type="FunFam" id="3.40.50.300:FF:000175">
    <property type="entry name" value="ATP-dependent zinc metalloprotease FTSH 4"/>
    <property type="match status" value="1"/>
</dbReference>
<keyword evidence="13" id="KW-0496">Mitochondrion</keyword>
<dbReference type="Gene3D" id="1.20.58.760">
    <property type="entry name" value="Peptidase M41"/>
    <property type="match status" value="1"/>
</dbReference>
<dbReference type="GO" id="GO:0005743">
    <property type="term" value="C:mitochondrial inner membrane"/>
    <property type="evidence" value="ECO:0007669"/>
    <property type="project" value="TreeGrafter"/>
</dbReference>
<keyword evidence="20" id="KW-1185">Reference proteome</keyword>
<keyword evidence="7" id="KW-0479">Metal-binding</keyword>
<dbReference type="NCBIfam" id="TIGR01241">
    <property type="entry name" value="FtsH_fam"/>
    <property type="match status" value="1"/>
</dbReference>
<evidence type="ECO:0000256" key="13">
    <source>
        <dbReference type="ARBA" id="ARBA00023128"/>
    </source>
</evidence>
<dbReference type="EMBL" id="JAWZYT010004054">
    <property type="protein sequence ID" value="KAK4295558.1"/>
    <property type="molecule type" value="Genomic_DNA"/>
</dbReference>
<evidence type="ECO:0000256" key="4">
    <source>
        <dbReference type="ARBA" id="ARBA00010044"/>
    </source>
</evidence>
<gene>
    <name evidence="19" type="ORF">Pmani_009892</name>
    <name evidence="18" type="ORF">Pmani_031892</name>
</gene>
<dbReference type="FunFam" id="1.10.8.60:FF:000001">
    <property type="entry name" value="ATP-dependent zinc metalloprotease FtsH"/>
    <property type="match status" value="1"/>
</dbReference>
<dbReference type="GO" id="GO:0016887">
    <property type="term" value="F:ATP hydrolysis activity"/>
    <property type="evidence" value="ECO:0007669"/>
    <property type="project" value="InterPro"/>
</dbReference>
<feature type="transmembrane region" description="Helical" evidence="16">
    <location>
        <begin position="265"/>
        <end position="287"/>
    </location>
</feature>
<protein>
    <recommendedName>
        <fullName evidence="17">AAA+ ATPase domain-containing protein</fullName>
    </recommendedName>
</protein>
<keyword evidence="8" id="KW-0547">Nucleotide-binding</keyword>
<evidence type="ECO:0000259" key="17">
    <source>
        <dbReference type="SMART" id="SM00382"/>
    </source>
</evidence>
<dbReference type="GO" id="GO:0004222">
    <property type="term" value="F:metalloendopeptidase activity"/>
    <property type="evidence" value="ECO:0007669"/>
    <property type="project" value="InterPro"/>
</dbReference>
<comment type="similarity">
    <text evidence="5">In the N-terminal section; belongs to the AAA ATPase family.</text>
</comment>
<evidence type="ECO:0000256" key="12">
    <source>
        <dbReference type="ARBA" id="ARBA00023049"/>
    </source>
</evidence>
<dbReference type="HAMAP" id="MF_01458">
    <property type="entry name" value="FtsH"/>
    <property type="match status" value="1"/>
</dbReference>
<dbReference type="EMBL" id="JAWZYT010000779">
    <property type="protein sequence ID" value="KAK4319148.1"/>
    <property type="molecule type" value="Genomic_DNA"/>
</dbReference>
<keyword evidence="16" id="KW-0812">Transmembrane</keyword>
<dbReference type="PROSITE" id="PS00674">
    <property type="entry name" value="AAA"/>
    <property type="match status" value="1"/>
</dbReference>
<dbReference type="InterPro" id="IPR041569">
    <property type="entry name" value="AAA_lid_3"/>
</dbReference>
<keyword evidence="16" id="KW-1133">Transmembrane helix</keyword>
<evidence type="ECO:0000256" key="6">
    <source>
        <dbReference type="ARBA" id="ARBA00022670"/>
    </source>
</evidence>
<evidence type="ECO:0000313" key="18">
    <source>
        <dbReference type="EMBL" id="KAK4295558.1"/>
    </source>
</evidence>
<accession>A0AAE1NST9</accession>
<comment type="subcellular location">
    <subcellularLocation>
        <location evidence="3">Membrane</location>
    </subcellularLocation>
    <subcellularLocation>
        <location evidence="2">Mitochondrion</location>
    </subcellularLocation>
</comment>
<dbReference type="Proteomes" id="UP001292094">
    <property type="component" value="Unassembled WGS sequence"/>
</dbReference>
<dbReference type="InterPro" id="IPR003960">
    <property type="entry name" value="ATPase_AAA_CS"/>
</dbReference>
<evidence type="ECO:0000256" key="9">
    <source>
        <dbReference type="ARBA" id="ARBA00022801"/>
    </source>
</evidence>
<comment type="similarity">
    <text evidence="4">In the C-terminal section; belongs to the peptidase M41 family.</text>
</comment>
<dbReference type="GO" id="GO:0005524">
    <property type="term" value="F:ATP binding"/>
    <property type="evidence" value="ECO:0007669"/>
    <property type="project" value="UniProtKB-KW"/>
</dbReference>
<comment type="caution">
    <text evidence="18">The sequence shown here is derived from an EMBL/GenBank/DDBJ whole genome shotgun (WGS) entry which is preliminary data.</text>
</comment>
<keyword evidence="11" id="KW-0067">ATP-binding</keyword>
<keyword evidence="9" id="KW-0378">Hydrolase</keyword>
<dbReference type="GO" id="GO:0006515">
    <property type="term" value="P:protein quality control for misfolded or incompletely synthesized proteins"/>
    <property type="evidence" value="ECO:0007669"/>
    <property type="project" value="TreeGrafter"/>
</dbReference>
<dbReference type="PANTHER" id="PTHR23076:SF97">
    <property type="entry name" value="ATP-DEPENDENT ZINC METALLOPROTEASE YME1L1"/>
    <property type="match status" value="1"/>
</dbReference>
<evidence type="ECO:0000256" key="15">
    <source>
        <dbReference type="SAM" id="MobiDB-lite"/>
    </source>
</evidence>
<dbReference type="GO" id="GO:0007005">
    <property type="term" value="P:mitochondrion organization"/>
    <property type="evidence" value="ECO:0007669"/>
    <property type="project" value="TreeGrafter"/>
</dbReference>
<reference evidence="18" key="1">
    <citation type="submission" date="2023-11" db="EMBL/GenBank/DDBJ databases">
        <title>Genome assemblies of two species of porcelain crab, Petrolisthes cinctipes and Petrolisthes manimaculis (Anomura: Porcellanidae).</title>
        <authorList>
            <person name="Angst P."/>
        </authorList>
    </citation>
    <scope>NUCLEOTIDE SEQUENCE</scope>
    <source>
        <strain evidence="18">PB745_02</strain>
        <tissue evidence="18">Gill</tissue>
    </source>
</reference>
<dbReference type="GO" id="GO:0004176">
    <property type="term" value="F:ATP-dependent peptidase activity"/>
    <property type="evidence" value="ECO:0007669"/>
    <property type="project" value="InterPro"/>
</dbReference>
<dbReference type="Gene3D" id="1.10.8.60">
    <property type="match status" value="1"/>
</dbReference>
<dbReference type="InterPro" id="IPR027417">
    <property type="entry name" value="P-loop_NTPase"/>
</dbReference>
<name>A0AAE1NST9_9EUCA</name>
<evidence type="ECO:0000256" key="14">
    <source>
        <dbReference type="ARBA" id="ARBA00023136"/>
    </source>
</evidence>
<feature type="region of interest" description="Disordered" evidence="15">
    <location>
        <begin position="201"/>
        <end position="225"/>
    </location>
</feature>
<dbReference type="Gene3D" id="3.40.50.300">
    <property type="entry name" value="P-loop containing nucleotide triphosphate hydrolases"/>
    <property type="match status" value="1"/>
</dbReference>
<organism evidence="18 20">
    <name type="scientific">Petrolisthes manimaculis</name>
    <dbReference type="NCBI Taxonomy" id="1843537"/>
    <lineage>
        <taxon>Eukaryota</taxon>
        <taxon>Metazoa</taxon>
        <taxon>Ecdysozoa</taxon>
        <taxon>Arthropoda</taxon>
        <taxon>Crustacea</taxon>
        <taxon>Multicrustacea</taxon>
        <taxon>Malacostraca</taxon>
        <taxon>Eumalacostraca</taxon>
        <taxon>Eucarida</taxon>
        <taxon>Decapoda</taxon>
        <taxon>Pleocyemata</taxon>
        <taxon>Anomura</taxon>
        <taxon>Galatheoidea</taxon>
        <taxon>Porcellanidae</taxon>
        <taxon>Petrolisthes</taxon>
    </lineage>
</organism>
<evidence type="ECO:0000313" key="20">
    <source>
        <dbReference type="Proteomes" id="UP001292094"/>
    </source>
</evidence>
<dbReference type="SUPFAM" id="SSF52540">
    <property type="entry name" value="P-loop containing nucleoside triphosphate hydrolases"/>
    <property type="match status" value="1"/>
</dbReference>
<comment type="cofactor">
    <cofactor evidence="1">
        <name>Zn(2+)</name>
        <dbReference type="ChEBI" id="CHEBI:29105"/>
    </cofactor>
</comment>
<proteinExistence type="inferred from homology"/>
<keyword evidence="12" id="KW-0482">Metalloprotease</keyword>
<evidence type="ECO:0000256" key="16">
    <source>
        <dbReference type="SAM" id="Phobius"/>
    </source>
</evidence>